<organism evidence="1 2">
    <name type="scientific">Brassica cretica</name>
    <name type="common">Mustard</name>
    <dbReference type="NCBI Taxonomy" id="69181"/>
    <lineage>
        <taxon>Eukaryota</taxon>
        <taxon>Viridiplantae</taxon>
        <taxon>Streptophyta</taxon>
        <taxon>Embryophyta</taxon>
        <taxon>Tracheophyta</taxon>
        <taxon>Spermatophyta</taxon>
        <taxon>Magnoliopsida</taxon>
        <taxon>eudicotyledons</taxon>
        <taxon>Gunneridae</taxon>
        <taxon>Pentapetalae</taxon>
        <taxon>rosids</taxon>
        <taxon>malvids</taxon>
        <taxon>Brassicales</taxon>
        <taxon>Brassicaceae</taxon>
        <taxon>Brassiceae</taxon>
        <taxon>Brassica</taxon>
    </lineage>
</organism>
<proteinExistence type="predicted"/>
<dbReference type="AlphaFoldDB" id="A0A8S9SCK6"/>
<accession>A0A8S9SCK6</accession>
<protein>
    <submittedName>
        <fullName evidence="1">Uncharacterized protein</fullName>
    </submittedName>
</protein>
<evidence type="ECO:0000313" key="1">
    <source>
        <dbReference type="EMBL" id="KAF3589739.1"/>
    </source>
</evidence>
<comment type="caution">
    <text evidence="1">The sequence shown here is derived from an EMBL/GenBank/DDBJ whole genome shotgun (WGS) entry which is preliminary data.</text>
</comment>
<gene>
    <name evidence="1" type="ORF">F2Q69_00028200</name>
</gene>
<reference evidence="1" key="1">
    <citation type="submission" date="2019-12" db="EMBL/GenBank/DDBJ databases">
        <title>Genome sequencing and annotation of Brassica cretica.</title>
        <authorList>
            <person name="Studholme D.J."/>
            <person name="Sarris P."/>
        </authorList>
    </citation>
    <scope>NUCLEOTIDE SEQUENCE</scope>
    <source>
        <strain evidence="1">PFS-109/04</strain>
        <tissue evidence="1">Leaf</tissue>
    </source>
</reference>
<name>A0A8S9SCK6_BRACR</name>
<evidence type="ECO:0000313" key="2">
    <source>
        <dbReference type="Proteomes" id="UP000712600"/>
    </source>
</evidence>
<dbReference type="EMBL" id="QGKX02000088">
    <property type="protein sequence ID" value="KAF3589739.1"/>
    <property type="molecule type" value="Genomic_DNA"/>
</dbReference>
<dbReference type="Proteomes" id="UP000712600">
    <property type="component" value="Unassembled WGS sequence"/>
</dbReference>
<sequence length="89" mass="10364">MGSCWSASDHSSLGFWMWKKLPKLRLFASTITKVEMAVQDYRRRRHKVSVLVQIEEKILSLWSKGLSPVDDDRLWKTEVDGFKACFSSK</sequence>